<dbReference type="HOGENOM" id="CLU_797715_0_0_1"/>
<keyword evidence="4" id="KW-0238">DNA-binding</keyword>
<dbReference type="PANTHER" id="PTHR11988:SF27">
    <property type="entry name" value="GH27708P"/>
    <property type="match status" value="1"/>
</dbReference>
<comment type="subcellular location">
    <subcellularLocation>
        <location evidence="1">Nucleus</location>
    </subcellularLocation>
</comment>
<evidence type="ECO:0000313" key="9">
    <source>
        <dbReference type="EMBL" id="EDV19653.1"/>
    </source>
</evidence>
<dbReference type="InterPro" id="IPR040223">
    <property type="entry name" value="PAR_bZIP"/>
</dbReference>
<gene>
    <name evidence="9" type="ORF">TRIADDRAFT_61920</name>
</gene>
<name>B3SCC2_TRIAD</name>
<evidence type="ECO:0000256" key="2">
    <source>
        <dbReference type="ARBA" id="ARBA00006079"/>
    </source>
</evidence>
<keyword evidence="10" id="KW-1185">Reference proteome</keyword>
<dbReference type="CDD" id="cd14695">
    <property type="entry name" value="bZIP_HLF"/>
    <property type="match status" value="1"/>
</dbReference>
<proteinExistence type="inferred from homology"/>
<dbReference type="OrthoDB" id="6022300at2759"/>
<dbReference type="GO" id="GO:0005634">
    <property type="term" value="C:nucleus"/>
    <property type="evidence" value="ECO:0000318"/>
    <property type="project" value="GO_Central"/>
</dbReference>
<dbReference type="GO" id="GO:0006357">
    <property type="term" value="P:regulation of transcription by RNA polymerase II"/>
    <property type="evidence" value="ECO:0000318"/>
    <property type="project" value="GO_Central"/>
</dbReference>
<evidence type="ECO:0000256" key="1">
    <source>
        <dbReference type="ARBA" id="ARBA00004123"/>
    </source>
</evidence>
<dbReference type="CTD" id="6759104"/>
<dbReference type="OMA" id="YWARRIK"/>
<dbReference type="SMART" id="SM00338">
    <property type="entry name" value="BRLZ"/>
    <property type="match status" value="1"/>
</dbReference>
<feature type="region of interest" description="Disordered" evidence="7">
    <location>
        <begin position="147"/>
        <end position="173"/>
    </location>
</feature>
<evidence type="ECO:0000259" key="8">
    <source>
        <dbReference type="PROSITE" id="PS50217"/>
    </source>
</evidence>
<reference evidence="9 10" key="1">
    <citation type="journal article" date="2008" name="Nature">
        <title>The Trichoplax genome and the nature of placozoans.</title>
        <authorList>
            <person name="Srivastava M."/>
            <person name="Begovic E."/>
            <person name="Chapman J."/>
            <person name="Putnam N.H."/>
            <person name="Hellsten U."/>
            <person name="Kawashima T."/>
            <person name="Kuo A."/>
            <person name="Mitros T."/>
            <person name="Salamov A."/>
            <person name="Carpenter M.L."/>
            <person name="Signorovitch A.Y."/>
            <person name="Moreno M.A."/>
            <person name="Kamm K."/>
            <person name="Grimwood J."/>
            <person name="Schmutz J."/>
            <person name="Shapiro H."/>
            <person name="Grigoriev I.V."/>
            <person name="Buss L.W."/>
            <person name="Schierwater B."/>
            <person name="Dellaporta S.L."/>
            <person name="Rokhsar D.S."/>
        </authorList>
    </citation>
    <scope>NUCLEOTIDE SEQUENCE [LARGE SCALE GENOMIC DNA]</scope>
    <source>
        <strain evidence="9 10">Grell-BS-1999</strain>
    </source>
</reference>
<dbReference type="Pfam" id="PF07716">
    <property type="entry name" value="bZIP_2"/>
    <property type="match status" value="1"/>
</dbReference>
<dbReference type="eggNOG" id="KOG3119">
    <property type="taxonomic scope" value="Eukaryota"/>
</dbReference>
<comment type="similarity">
    <text evidence="2">Belongs to the bZIP family. NFIL3 subfamily.</text>
</comment>
<protein>
    <recommendedName>
        <fullName evidence="8">BZIP domain-containing protein</fullName>
    </recommendedName>
</protein>
<dbReference type="FunFam" id="1.20.5.170:FF:000025">
    <property type="entry name" value="nuclear factor interleukin-3-regulated protein-like"/>
    <property type="match status" value="1"/>
</dbReference>
<dbReference type="InterPro" id="IPR004827">
    <property type="entry name" value="bZIP"/>
</dbReference>
<keyword evidence="6" id="KW-0539">Nucleus</keyword>
<dbReference type="SUPFAM" id="SSF57959">
    <property type="entry name" value="Leucine zipper domain"/>
    <property type="match status" value="1"/>
</dbReference>
<dbReference type="EMBL" id="DS985269">
    <property type="protein sequence ID" value="EDV19653.1"/>
    <property type="molecule type" value="Genomic_DNA"/>
</dbReference>
<evidence type="ECO:0000256" key="7">
    <source>
        <dbReference type="SAM" id="MobiDB-lite"/>
    </source>
</evidence>
<dbReference type="AlphaFoldDB" id="B3SCC2"/>
<organism evidence="9 10">
    <name type="scientific">Trichoplax adhaerens</name>
    <name type="common">Trichoplax reptans</name>
    <dbReference type="NCBI Taxonomy" id="10228"/>
    <lineage>
        <taxon>Eukaryota</taxon>
        <taxon>Metazoa</taxon>
        <taxon>Placozoa</taxon>
        <taxon>Uniplacotomia</taxon>
        <taxon>Trichoplacea</taxon>
        <taxon>Trichoplacidae</taxon>
        <taxon>Trichoplax</taxon>
    </lineage>
</organism>
<sequence>MQSEKADFGELEHYLKPVESIFTGDELLEDTSEFIINNIENKRFQVGQQQRQNHQQRQQLQHQVNYDDATRLWMWNNHTTRGRNEHKSQNMINTTTNYNHFAVDSNSKSPYSNLNYSSFTPYHHSLDLSGRSPLQVTTVLSNTSNHLLQQQQHQQHQQQPSTQQPNHHSTVTLTNSKDKDVSLANNHHFKTKITTSTFTLSEAESDLLSAQPIQQQQSMQEDKSDDTLLTAYFSHDHDKHSAMIQHASPATTDENSRDSPELKRAKKTLVPDNCKDTKYWARRIKNNKAAKRSRDARKERETRITQECQMLAEANLKLKSEIVTLKKLLNDALAKQNVLQEQQQHQQR</sequence>
<dbReference type="STRING" id="10228.B3SCC2"/>
<evidence type="ECO:0000256" key="3">
    <source>
        <dbReference type="ARBA" id="ARBA00023015"/>
    </source>
</evidence>
<feature type="compositionally biased region" description="Low complexity" evidence="7">
    <location>
        <begin position="147"/>
        <end position="168"/>
    </location>
</feature>
<dbReference type="GO" id="GO:0000978">
    <property type="term" value="F:RNA polymerase II cis-regulatory region sequence-specific DNA binding"/>
    <property type="evidence" value="ECO:0000318"/>
    <property type="project" value="GO_Central"/>
</dbReference>
<dbReference type="PANTHER" id="PTHR11988">
    <property type="entry name" value="THYROTROPH EMBRYONIC FACTOR RELATED"/>
    <property type="match status" value="1"/>
</dbReference>
<dbReference type="RefSeq" id="XP_002117891.1">
    <property type="nucleotide sequence ID" value="XM_002117855.1"/>
</dbReference>
<evidence type="ECO:0000256" key="4">
    <source>
        <dbReference type="ARBA" id="ARBA00023125"/>
    </source>
</evidence>
<keyword evidence="3" id="KW-0805">Transcription regulation</keyword>
<dbReference type="InParanoid" id="B3SCC2"/>
<accession>B3SCC2</accession>
<dbReference type="GO" id="GO:0000981">
    <property type="term" value="F:DNA-binding transcription factor activity, RNA polymerase II-specific"/>
    <property type="evidence" value="ECO:0000318"/>
    <property type="project" value="GO_Central"/>
</dbReference>
<dbReference type="GeneID" id="6759104"/>
<evidence type="ECO:0000256" key="5">
    <source>
        <dbReference type="ARBA" id="ARBA00023163"/>
    </source>
</evidence>
<keyword evidence="5" id="KW-0804">Transcription</keyword>
<dbReference type="KEGG" id="tad:TRIADDRAFT_61920"/>
<dbReference type="Proteomes" id="UP000009022">
    <property type="component" value="Unassembled WGS sequence"/>
</dbReference>
<feature type="domain" description="BZIP" evidence="8">
    <location>
        <begin position="276"/>
        <end position="327"/>
    </location>
</feature>
<evidence type="ECO:0000313" key="10">
    <source>
        <dbReference type="Proteomes" id="UP000009022"/>
    </source>
</evidence>
<dbReference type="Gene3D" id="1.20.5.170">
    <property type="match status" value="1"/>
</dbReference>
<dbReference type="InterPro" id="IPR046347">
    <property type="entry name" value="bZIP_sf"/>
</dbReference>
<dbReference type="PROSITE" id="PS50217">
    <property type="entry name" value="BZIP"/>
    <property type="match status" value="1"/>
</dbReference>
<evidence type="ECO:0000256" key="6">
    <source>
        <dbReference type="ARBA" id="ARBA00023242"/>
    </source>
</evidence>